<dbReference type="OrthoDB" id="426293at2759"/>
<evidence type="ECO:0000256" key="1">
    <source>
        <dbReference type="PROSITE-ProRule" id="PRU00023"/>
    </source>
</evidence>
<proteinExistence type="predicted"/>
<keyword evidence="1" id="KW-0040">ANK repeat</keyword>
<name>S8AJ99_DACHA</name>
<feature type="repeat" description="ANK" evidence="1">
    <location>
        <begin position="170"/>
        <end position="202"/>
    </location>
</feature>
<gene>
    <name evidence="2" type="ORF">H072_3088</name>
</gene>
<reference evidence="2 3" key="1">
    <citation type="journal article" date="2013" name="PLoS Genet.">
        <title>Genomic mechanisms accounting for the adaptation to parasitism in nematode-trapping fungi.</title>
        <authorList>
            <person name="Meerupati T."/>
            <person name="Andersson K.M."/>
            <person name="Friman E."/>
            <person name="Kumar D."/>
            <person name="Tunlid A."/>
            <person name="Ahren D."/>
        </authorList>
    </citation>
    <scope>NUCLEOTIDE SEQUENCE [LARGE SCALE GENOMIC DNA]</scope>
    <source>
        <strain evidence="2 3">CBS 200.50</strain>
    </source>
</reference>
<accession>S8AJ99</accession>
<dbReference type="InterPro" id="IPR002110">
    <property type="entry name" value="Ankyrin_rpt"/>
</dbReference>
<sequence>MGGISKRYQGSKYLDIEVYIEMVKAAIDADSLPIFTSLQGDLYTEFLEECSHFLRFDILRSTVLPGYEVYFKMLLQNRSYEDALDFFYPTPAPGHTILQRAAWFGEIHIVELMLLKQPLLLNVCGRELIRESPFIEYPIQLAAKANRLGVIKVMVPFLTKSKVDVTISGNSNTALTYAIKNQNLEMVRVLLDAGADITLGGANNPPKDPGDMLRNTSLPIPDELNFPLLQLMKDPNVDILDLFIAKRHKDLLFALERFRIDENLSAYYNPWLVFNQGVTQEAHGSPQLSLYSKRVGTVLGPYWTMYQMIKHAIPMTRPGILPGSDYNISQEFLDFFCIC</sequence>
<dbReference type="Pfam" id="PF12796">
    <property type="entry name" value="Ank_2"/>
    <property type="match status" value="1"/>
</dbReference>
<dbReference type="PROSITE" id="PS50297">
    <property type="entry name" value="ANK_REP_REGION"/>
    <property type="match status" value="1"/>
</dbReference>
<dbReference type="AlphaFoldDB" id="S8AJ99"/>
<dbReference type="Proteomes" id="UP000015100">
    <property type="component" value="Unassembled WGS sequence"/>
</dbReference>
<protein>
    <submittedName>
        <fullName evidence="2">Uncharacterized protein</fullName>
    </submittedName>
</protein>
<dbReference type="Gene3D" id="1.25.40.20">
    <property type="entry name" value="Ankyrin repeat-containing domain"/>
    <property type="match status" value="1"/>
</dbReference>
<dbReference type="PROSITE" id="PS50088">
    <property type="entry name" value="ANK_REPEAT"/>
    <property type="match status" value="1"/>
</dbReference>
<dbReference type="STRING" id="1284197.S8AJ99"/>
<evidence type="ECO:0000313" key="2">
    <source>
        <dbReference type="EMBL" id="EPS42989.1"/>
    </source>
</evidence>
<dbReference type="EMBL" id="AQGS01000095">
    <property type="protein sequence ID" value="EPS42989.1"/>
    <property type="molecule type" value="Genomic_DNA"/>
</dbReference>
<evidence type="ECO:0000313" key="3">
    <source>
        <dbReference type="Proteomes" id="UP000015100"/>
    </source>
</evidence>
<dbReference type="HOGENOM" id="CLU_818952_0_0_1"/>
<organism evidence="2 3">
    <name type="scientific">Dactylellina haptotyla (strain CBS 200.50)</name>
    <name type="common">Nematode-trapping fungus</name>
    <name type="synonym">Monacrosporium haptotylum</name>
    <dbReference type="NCBI Taxonomy" id="1284197"/>
    <lineage>
        <taxon>Eukaryota</taxon>
        <taxon>Fungi</taxon>
        <taxon>Dikarya</taxon>
        <taxon>Ascomycota</taxon>
        <taxon>Pezizomycotina</taxon>
        <taxon>Orbiliomycetes</taxon>
        <taxon>Orbiliales</taxon>
        <taxon>Orbiliaceae</taxon>
        <taxon>Dactylellina</taxon>
    </lineage>
</organism>
<dbReference type="SUPFAM" id="SSF48403">
    <property type="entry name" value="Ankyrin repeat"/>
    <property type="match status" value="1"/>
</dbReference>
<reference evidence="3" key="2">
    <citation type="submission" date="2013-04" db="EMBL/GenBank/DDBJ databases">
        <title>Genomic mechanisms accounting for the adaptation to parasitism in nematode-trapping fungi.</title>
        <authorList>
            <person name="Ahren D.G."/>
        </authorList>
    </citation>
    <scope>NUCLEOTIDE SEQUENCE [LARGE SCALE GENOMIC DNA]</scope>
    <source>
        <strain evidence="3">CBS 200.50</strain>
    </source>
</reference>
<comment type="caution">
    <text evidence="2">The sequence shown here is derived from an EMBL/GenBank/DDBJ whole genome shotgun (WGS) entry which is preliminary data.</text>
</comment>
<dbReference type="SMART" id="SM00248">
    <property type="entry name" value="ANK"/>
    <property type="match status" value="3"/>
</dbReference>
<dbReference type="InterPro" id="IPR036770">
    <property type="entry name" value="Ankyrin_rpt-contain_sf"/>
</dbReference>
<keyword evidence="3" id="KW-1185">Reference proteome</keyword>